<accession>A0A0D3K573</accession>
<dbReference type="KEGG" id="ehx:EMIHUDRAFT_232341"/>
<dbReference type="InterPro" id="IPR016084">
    <property type="entry name" value="Haem_Oase-like_multi-hlx"/>
</dbReference>
<dbReference type="RefSeq" id="XP_005783337.1">
    <property type="nucleotide sequence ID" value="XM_005783280.1"/>
</dbReference>
<evidence type="ECO:0000313" key="6">
    <source>
        <dbReference type="EnsemblProtists" id="EOD30908"/>
    </source>
</evidence>
<keyword evidence="7" id="KW-1185">Reference proteome</keyword>
<sequence length="136" mass="14615">MAAFLLRAVMLLAASASALNLPMAGRPASATEMRGAAMKLHTRDQSPREGQQPAQMIGKSMSDKLLGGRTLHFYQWQGDVKADLLPRLRGRIDAMAAARSPRSGAWDREQKDACLAETAASFKGGGSLLSHIRGPR</sequence>
<dbReference type="PANTHER" id="PTHR35703">
    <property type="entry name" value="HEME OXYGENASE 1, CHLOROPLASTIC-RELATED"/>
    <property type="match status" value="1"/>
</dbReference>
<evidence type="ECO:0000256" key="5">
    <source>
        <dbReference type="SAM" id="SignalP"/>
    </source>
</evidence>
<dbReference type="AlphaFoldDB" id="A0A0D3K573"/>
<keyword evidence="2" id="KW-0479">Metal-binding</keyword>
<evidence type="ECO:0000313" key="7">
    <source>
        <dbReference type="Proteomes" id="UP000013827"/>
    </source>
</evidence>
<dbReference type="PaxDb" id="2903-EOD30908"/>
<keyword evidence="3" id="KW-0560">Oxidoreductase</keyword>
<evidence type="ECO:0000256" key="1">
    <source>
        <dbReference type="ARBA" id="ARBA00022617"/>
    </source>
</evidence>
<proteinExistence type="predicted"/>
<evidence type="ECO:0000256" key="3">
    <source>
        <dbReference type="ARBA" id="ARBA00023002"/>
    </source>
</evidence>
<dbReference type="HOGENOM" id="CLU_1879332_0_0_1"/>
<evidence type="ECO:0000256" key="2">
    <source>
        <dbReference type="ARBA" id="ARBA00022723"/>
    </source>
</evidence>
<dbReference type="SUPFAM" id="SSF48613">
    <property type="entry name" value="Heme oxygenase-like"/>
    <property type="match status" value="1"/>
</dbReference>
<evidence type="ECO:0000256" key="4">
    <source>
        <dbReference type="ARBA" id="ARBA00023004"/>
    </source>
</evidence>
<protein>
    <submittedName>
        <fullName evidence="6">Uncharacterized protein</fullName>
    </submittedName>
</protein>
<feature type="signal peptide" evidence="5">
    <location>
        <begin position="1"/>
        <end position="18"/>
    </location>
</feature>
<dbReference type="eggNOG" id="KOG4480">
    <property type="taxonomic scope" value="Eukaryota"/>
</dbReference>
<name>A0A0D3K573_EMIH1</name>
<dbReference type="EnsemblProtists" id="EOD30908">
    <property type="protein sequence ID" value="EOD30908"/>
    <property type="gene ID" value="EMIHUDRAFT_232341"/>
</dbReference>
<keyword evidence="1" id="KW-0349">Heme</keyword>
<dbReference type="InterPro" id="IPR016951">
    <property type="entry name" value="Haem_Oase_decyc_pln"/>
</dbReference>
<dbReference type="STRING" id="2903.R1D6C4"/>
<dbReference type="Gene3D" id="1.20.910.10">
    <property type="entry name" value="Heme oxygenase-like"/>
    <property type="match status" value="1"/>
</dbReference>
<dbReference type="Proteomes" id="UP000013827">
    <property type="component" value="Unassembled WGS sequence"/>
</dbReference>
<dbReference type="PANTHER" id="PTHR35703:SF2">
    <property type="entry name" value="HEME OXYGENASE 1, CHLOROPLASTIC-RELATED"/>
    <property type="match status" value="1"/>
</dbReference>
<keyword evidence="4" id="KW-0408">Iron</keyword>
<reference evidence="6" key="2">
    <citation type="submission" date="2024-10" db="UniProtKB">
        <authorList>
            <consortium name="EnsemblProtists"/>
        </authorList>
    </citation>
    <scope>IDENTIFICATION</scope>
</reference>
<dbReference type="GO" id="GO:0004392">
    <property type="term" value="F:heme oxygenase (decyclizing) activity"/>
    <property type="evidence" value="ECO:0007669"/>
    <property type="project" value="TreeGrafter"/>
</dbReference>
<keyword evidence="5" id="KW-0732">Signal</keyword>
<reference evidence="7" key="1">
    <citation type="journal article" date="2013" name="Nature">
        <title>Pan genome of the phytoplankton Emiliania underpins its global distribution.</title>
        <authorList>
            <person name="Read B.A."/>
            <person name="Kegel J."/>
            <person name="Klute M.J."/>
            <person name="Kuo A."/>
            <person name="Lefebvre S.C."/>
            <person name="Maumus F."/>
            <person name="Mayer C."/>
            <person name="Miller J."/>
            <person name="Monier A."/>
            <person name="Salamov A."/>
            <person name="Young J."/>
            <person name="Aguilar M."/>
            <person name="Claverie J.M."/>
            <person name="Frickenhaus S."/>
            <person name="Gonzalez K."/>
            <person name="Herman E.K."/>
            <person name="Lin Y.C."/>
            <person name="Napier J."/>
            <person name="Ogata H."/>
            <person name="Sarno A.F."/>
            <person name="Shmutz J."/>
            <person name="Schroeder D."/>
            <person name="de Vargas C."/>
            <person name="Verret F."/>
            <person name="von Dassow P."/>
            <person name="Valentin K."/>
            <person name="Van de Peer Y."/>
            <person name="Wheeler G."/>
            <person name="Dacks J.B."/>
            <person name="Delwiche C.F."/>
            <person name="Dyhrman S.T."/>
            <person name="Glockner G."/>
            <person name="John U."/>
            <person name="Richards T."/>
            <person name="Worden A.Z."/>
            <person name="Zhang X."/>
            <person name="Grigoriev I.V."/>
            <person name="Allen A.E."/>
            <person name="Bidle K."/>
            <person name="Borodovsky M."/>
            <person name="Bowler C."/>
            <person name="Brownlee C."/>
            <person name="Cock J.M."/>
            <person name="Elias M."/>
            <person name="Gladyshev V.N."/>
            <person name="Groth M."/>
            <person name="Guda C."/>
            <person name="Hadaegh A."/>
            <person name="Iglesias-Rodriguez M.D."/>
            <person name="Jenkins J."/>
            <person name="Jones B.M."/>
            <person name="Lawson T."/>
            <person name="Leese F."/>
            <person name="Lindquist E."/>
            <person name="Lobanov A."/>
            <person name="Lomsadze A."/>
            <person name="Malik S.B."/>
            <person name="Marsh M.E."/>
            <person name="Mackinder L."/>
            <person name="Mock T."/>
            <person name="Mueller-Roeber B."/>
            <person name="Pagarete A."/>
            <person name="Parker M."/>
            <person name="Probert I."/>
            <person name="Quesneville H."/>
            <person name="Raines C."/>
            <person name="Rensing S.A."/>
            <person name="Riano-Pachon D.M."/>
            <person name="Richier S."/>
            <person name="Rokitta S."/>
            <person name="Shiraiwa Y."/>
            <person name="Soanes D.M."/>
            <person name="van der Giezen M."/>
            <person name="Wahlund T.M."/>
            <person name="Williams B."/>
            <person name="Wilson W."/>
            <person name="Wolfe G."/>
            <person name="Wurch L.L."/>
        </authorList>
    </citation>
    <scope>NUCLEOTIDE SEQUENCE</scope>
</reference>
<organism evidence="6 7">
    <name type="scientific">Emiliania huxleyi (strain CCMP1516)</name>
    <dbReference type="NCBI Taxonomy" id="280463"/>
    <lineage>
        <taxon>Eukaryota</taxon>
        <taxon>Haptista</taxon>
        <taxon>Haptophyta</taxon>
        <taxon>Prymnesiophyceae</taxon>
        <taxon>Isochrysidales</taxon>
        <taxon>Noelaerhabdaceae</taxon>
        <taxon>Emiliania</taxon>
    </lineage>
</organism>
<dbReference type="GeneID" id="17276182"/>
<dbReference type="GO" id="GO:0046872">
    <property type="term" value="F:metal ion binding"/>
    <property type="evidence" value="ECO:0007669"/>
    <property type="project" value="UniProtKB-KW"/>
</dbReference>
<feature type="chain" id="PRO_5044291681" evidence="5">
    <location>
        <begin position="19"/>
        <end position="136"/>
    </location>
</feature>